<dbReference type="RefSeq" id="WP_170866918.1">
    <property type="nucleotide sequence ID" value="NZ_FMZM01000001.1"/>
</dbReference>
<dbReference type="AlphaFoldDB" id="A0A1G6JZX5"/>
<dbReference type="Proteomes" id="UP000199034">
    <property type="component" value="Unassembled WGS sequence"/>
</dbReference>
<keyword evidence="2" id="KW-1185">Reference proteome</keyword>
<organism evidence="1 2">
    <name type="scientific">Nocardioides lianchengensis</name>
    <dbReference type="NCBI Taxonomy" id="1045774"/>
    <lineage>
        <taxon>Bacteria</taxon>
        <taxon>Bacillati</taxon>
        <taxon>Actinomycetota</taxon>
        <taxon>Actinomycetes</taxon>
        <taxon>Propionibacteriales</taxon>
        <taxon>Nocardioidaceae</taxon>
        <taxon>Nocardioides</taxon>
    </lineage>
</organism>
<reference evidence="2" key="1">
    <citation type="submission" date="2016-10" db="EMBL/GenBank/DDBJ databases">
        <authorList>
            <person name="Varghese N."/>
            <person name="Submissions S."/>
        </authorList>
    </citation>
    <scope>NUCLEOTIDE SEQUENCE [LARGE SCALE GENOMIC DNA]</scope>
    <source>
        <strain evidence="2">CGMCC 4.6858</strain>
    </source>
</reference>
<protein>
    <submittedName>
        <fullName evidence="1">Glycosyl transferase family 2</fullName>
    </submittedName>
</protein>
<dbReference type="STRING" id="1045774.SAMN05421872_101636"/>
<dbReference type="Pfam" id="PF13704">
    <property type="entry name" value="Glyco_tranf_2_4"/>
    <property type="match status" value="1"/>
</dbReference>
<accession>A0A1G6JZX5</accession>
<evidence type="ECO:0000313" key="2">
    <source>
        <dbReference type="Proteomes" id="UP000199034"/>
    </source>
</evidence>
<evidence type="ECO:0000313" key="1">
    <source>
        <dbReference type="EMBL" id="SDC24178.1"/>
    </source>
</evidence>
<name>A0A1G6JZX5_9ACTN</name>
<keyword evidence="1" id="KW-0808">Transferase</keyword>
<dbReference type="GO" id="GO:0016740">
    <property type="term" value="F:transferase activity"/>
    <property type="evidence" value="ECO:0007669"/>
    <property type="project" value="UniProtKB-KW"/>
</dbReference>
<gene>
    <name evidence="1" type="ORF">SAMN05421872_101636</name>
</gene>
<dbReference type="EMBL" id="FMZM01000001">
    <property type="protein sequence ID" value="SDC24178.1"/>
    <property type="molecule type" value="Genomic_DNA"/>
</dbReference>
<proteinExistence type="predicted"/>
<sequence>MIVSVTTLKDRLANVQRFVRGNLAGGVDHLVVFLDDAPGPEDEVRAWLESRPEVTVVLTDESWWGGERPPLLNKRQRLNANVARIVLRELDRVEWVFHIDADEIVRIDREVLAAVPRRRPAVGLKPLEVVSQLHPEGEPRLFKRLLRQPDLVLLHTLGVLAEPANSHYFRSHSAGKVGVRPGADAFLGIHKATDRADTRLPLVHRPGLRMLHLESYSGEEFVRKWTAMVGSGPRLHFGEPRLQLAVALKAVLTKDLPPEQRSRFVEEIYLRHMADPVDLLRDLGLLEEIDPLEGDHAPDLLTESERTRLATLLEAQRGQDHYPFLPDTDVRPEPGTQGEEDLDGGSSIGPPPDEGSSLRGRLGRLRRRS</sequence>